<reference evidence="2" key="1">
    <citation type="submission" date="2020-05" db="UniProtKB">
        <authorList>
            <consortium name="EnsemblMetazoa"/>
        </authorList>
    </citation>
    <scope>IDENTIFICATION</scope>
    <source>
        <strain evidence="2">Yale</strain>
    </source>
</reference>
<organism evidence="2 3">
    <name type="scientific">Glossina morsitans morsitans</name>
    <name type="common">Savannah tsetse fly</name>
    <dbReference type="NCBI Taxonomy" id="37546"/>
    <lineage>
        <taxon>Eukaryota</taxon>
        <taxon>Metazoa</taxon>
        <taxon>Ecdysozoa</taxon>
        <taxon>Arthropoda</taxon>
        <taxon>Hexapoda</taxon>
        <taxon>Insecta</taxon>
        <taxon>Pterygota</taxon>
        <taxon>Neoptera</taxon>
        <taxon>Endopterygota</taxon>
        <taxon>Diptera</taxon>
        <taxon>Brachycera</taxon>
        <taxon>Muscomorpha</taxon>
        <taxon>Hippoboscoidea</taxon>
        <taxon>Glossinidae</taxon>
        <taxon>Glossina</taxon>
    </lineage>
</organism>
<feature type="compositionally biased region" description="Basic and acidic residues" evidence="1">
    <location>
        <begin position="1"/>
        <end position="20"/>
    </location>
</feature>
<accession>A0A1B0G6G7</accession>
<feature type="compositionally biased region" description="Basic and acidic residues" evidence="1">
    <location>
        <begin position="36"/>
        <end position="194"/>
    </location>
</feature>
<dbReference type="AlphaFoldDB" id="A0A1B0G6G7"/>
<protein>
    <submittedName>
        <fullName evidence="2">Uncharacterized protein</fullName>
    </submittedName>
</protein>
<sequence length="597" mass="69841">MSIMDDKKKMKKPLHSDRGRSAISGMGAPKAPIQSRGDKKDLTYSDKDKKDLKKDSGDLKKDSDDQKRDIREVQRGGDKEFQTAEDKKEDEDKKDLIKELEPRDDKTDLTKLESRETKKGLARELYSSEERKTLKKVSDEPKKVLTKEEHVVEHKRDVKEAPHVEGGEKKLISEPRTDEDKQDSTRKLQPDGKGLDSAPLEFGTFLKERKESLTHGMHFDKHDKKWRIGKGKKDLKRKMSSEEWKRDLRKDQYKEDSKKNSLTDDREEALRKQPQKEGLKRYHTTPKRITTKKRDDLELPELDEFVQMLLHAKEQNTDFKIQPRISHLAEKRRAGKHTTYLKKGLLTDKYMEEVRKELPSSGRTSIPKENVIEPATLEQKLEQSLRTDKGKKDLPIVGRTSTLEESGFELAKPEQNVKKNLYNGKQKKKLKKRRYTVEESRLLLKKRNGTKDDQDLESDMLKASFIRNEASMYLKGELSSVERKEGLRKGSPPDEYKEPFSKQSDDDKIEFKEEAFADDHKEKLEKEPPVDDHKEELEKELPVDDYKQELKEELPVDDYKQELKEELPADDLEEKLKEESPPDEYEQQLKKELFAEE</sequence>
<feature type="compositionally biased region" description="Basic residues" evidence="1">
    <location>
        <begin position="224"/>
        <end position="236"/>
    </location>
</feature>
<feature type="compositionally biased region" description="Basic and acidic residues" evidence="1">
    <location>
        <begin position="206"/>
        <end position="223"/>
    </location>
</feature>
<feature type="compositionally biased region" description="Basic residues" evidence="1">
    <location>
        <begin position="281"/>
        <end position="291"/>
    </location>
</feature>
<feature type="region of interest" description="Disordered" evidence="1">
    <location>
        <begin position="1"/>
        <end position="295"/>
    </location>
</feature>
<feature type="region of interest" description="Disordered" evidence="1">
    <location>
        <begin position="476"/>
        <end position="597"/>
    </location>
</feature>
<dbReference type="EnsemblMetazoa" id="GMOY008911-RA">
    <property type="protein sequence ID" value="GMOY008911-PA"/>
    <property type="gene ID" value="GMOY008911"/>
</dbReference>
<dbReference type="Proteomes" id="UP000092444">
    <property type="component" value="Unassembled WGS sequence"/>
</dbReference>
<dbReference type="VEuPathDB" id="VectorBase:GMOY008911"/>
<dbReference type="EMBL" id="CCAG010007961">
    <property type="status" value="NOT_ANNOTATED_CDS"/>
    <property type="molecule type" value="Genomic_DNA"/>
</dbReference>
<evidence type="ECO:0000313" key="3">
    <source>
        <dbReference type="Proteomes" id="UP000092444"/>
    </source>
</evidence>
<keyword evidence="3" id="KW-1185">Reference proteome</keyword>
<proteinExistence type="predicted"/>
<dbReference type="STRING" id="37546.A0A1B0G6G7"/>
<name>A0A1B0G6G7_GLOMM</name>
<feature type="compositionally biased region" description="Basic and acidic residues" evidence="1">
    <location>
        <begin position="587"/>
        <end position="597"/>
    </location>
</feature>
<evidence type="ECO:0000313" key="2">
    <source>
        <dbReference type="EnsemblMetazoa" id="GMOY008911-PA"/>
    </source>
</evidence>
<evidence type="ECO:0000256" key="1">
    <source>
        <dbReference type="SAM" id="MobiDB-lite"/>
    </source>
</evidence>
<feature type="compositionally biased region" description="Basic and acidic residues" evidence="1">
    <location>
        <begin position="480"/>
        <end position="567"/>
    </location>
</feature>
<feature type="compositionally biased region" description="Basic and acidic residues" evidence="1">
    <location>
        <begin position="237"/>
        <end position="280"/>
    </location>
</feature>